<dbReference type="AlphaFoldDB" id="A0A1I6JSQ3"/>
<dbReference type="InterPro" id="IPR000515">
    <property type="entry name" value="MetI-like"/>
</dbReference>
<keyword evidence="12" id="KW-1185">Reference proteome</keyword>
<evidence type="ECO:0000256" key="5">
    <source>
        <dbReference type="ARBA" id="ARBA00022597"/>
    </source>
</evidence>
<dbReference type="PANTHER" id="PTHR32243">
    <property type="entry name" value="MALTOSE TRANSPORT SYSTEM PERMEASE-RELATED"/>
    <property type="match status" value="1"/>
</dbReference>
<dbReference type="GO" id="GO:0042956">
    <property type="term" value="P:maltodextrin transmembrane transport"/>
    <property type="evidence" value="ECO:0007669"/>
    <property type="project" value="TreeGrafter"/>
</dbReference>
<dbReference type="Pfam" id="PF00528">
    <property type="entry name" value="BPD_transp_1"/>
    <property type="match status" value="1"/>
</dbReference>
<sequence length="279" mass="31329">MNKLNSIIRHAFLTFLAIIWLIPIIWLVCTSLSGYPGINISKFFPDTWTLNNYKLLLWDVDTVSQFPRWFMNTLTIAIFSCMISSSFVLMVSYAMSCMRFNMRKPLMNLMVILNLFPGFLSMIAVYFILKSFNLTNSHIGLILIYSGSSGLGYLVAKGFFDTVPVPLREAAKLEGASEAKVFLKIVLPLSRPIIVYTVISSFLAPWMDFIFAKIILNSGISSDWTVSIGLYSMLEKTLINSYFARFCAGGVLISIPISILFIIMQKFYVEGITGGSVKG</sequence>
<dbReference type="CDD" id="cd06261">
    <property type="entry name" value="TM_PBP2"/>
    <property type="match status" value="1"/>
</dbReference>
<name>A0A1I6JSQ3_9FIRM</name>
<protein>
    <submittedName>
        <fullName evidence="11">Carbohydrate ABC transporter membrane protein 2, CUT1 family (TC 3.A.1.1.-)</fullName>
    </submittedName>
</protein>
<dbReference type="EMBL" id="FOYZ01000006">
    <property type="protein sequence ID" value="SFR81560.1"/>
    <property type="molecule type" value="Genomic_DNA"/>
</dbReference>
<dbReference type="OrthoDB" id="9794684at2"/>
<evidence type="ECO:0000256" key="6">
    <source>
        <dbReference type="ARBA" id="ARBA00022692"/>
    </source>
</evidence>
<dbReference type="Proteomes" id="UP000199659">
    <property type="component" value="Unassembled WGS sequence"/>
</dbReference>
<dbReference type="STRING" id="37658.SAMN05661086_01909"/>
<comment type="similarity">
    <text evidence="2">Belongs to the binding-protein-dependent transport system permease family. MalFG subfamily.</text>
</comment>
<keyword evidence="6 9" id="KW-0812">Transmembrane</keyword>
<gene>
    <name evidence="11" type="ORF">SAMN05661086_01909</name>
</gene>
<dbReference type="InterPro" id="IPR035906">
    <property type="entry name" value="MetI-like_sf"/>
</dbReference>
<dbReference type="GO" id="GO:0005886">
    <property type="term" value="C:plasma membrane"/>
    <property type="evidence" value="ECO:0007669"/>
    <property type="project" value="UniProtKB-SubCell"/>
</dbReference>
<keyword evidence="7 9" id="KW-1133">Transmembrane helix</keyword>
<feature type="transmembrane region" description="Helical" evidence="9">
    <location>
        <begin position="181"/>
        <end position="204"/>
    </location>
</feature>
<evidence type="ECO:0000256" key="8">
    <source>
        <dbReference type="ARBA" id="ARBA00023136"/>
    </source>
</evidence>
<evidence type="ECO:0000256" key="2">
    <source>
        <dbReference type="ARBA" id="ARBA00009047"/>
    </source>
</evidence>
<dbReference type="PROSITE" id="PS50928">
    <property type="entry name" value="ABC_TM1"/>
    <property type="match status" value="1"/>
</dbReference>
<evidence type="ECO:0000313" key="12">
    <source>
        <dbReference type="Proteomes" id="UP000199659"/>
    </source>
</evidence>
<evidence type="ECO:0000313" key="11">
    <source>
        <dbReference type="EMBL" id="SFR81560.1"/>
    </source>
</evidence>
<evidence type="ECO:0000256" key="9">
    <source>
        <dbReference type="RuleBase" id="RU363032"/>
    </source>
</evidence>
<reference evidence="11 12" key="1">
    <citation type="submission" date="2016-10" db="EMBL/GenBank/DDBJ databases">
        <authorList>
            <person name="de Groot N.N."/>
        </authorList>
    </citation>
    <scope>NUCLEOTIDE SEQUENCE [LARGE SCALE GENOMIC DNA]</scope>
    <source>
        <strain evidence="11 12">743A</strain>
    </source>
</reference>
<keyword evidence="4" id="KW-1003">Cell membrane</keyword>
<evidence type="ECO:0000256" key="1">
    <source>
        <dbReference type="ARBA" id="ARBA00004651"/>
    </source>
</evidence>
<evidence type="ECO:0000256" key="3">
    <source>
        <dbReference type="ARBA" id="ARBA00022448"/>
    </source>
</evidence>
<keyword evidence="5" id="KW-0762">Sugar transport</keyword>
<feature type="domain" description="ABC transmembrane type-1" evidence="10">
    <location>
        <begin position="70"/>
        <end position="264"/>
    </location>
</feature>
<evidence type="ECO:0000256" key="7">
    <source>
        <dbReference type="ARBA" id="ARBA00022989"/>
    </source>
</evidence>
<feature type="transmembrane region" description="Helical" evidence="9">
    <location>
        <begin position="12"/>
        <end position="35"/>
    </location>
</feature>
<feature type="transmembrane region" description="Helical" evidence="9">
    <location>
        <begin position="69"/>
        <end position="94"/>
    </location>
</feature>
<dbReference type="GO" id="GO:0015423">
    <property type="term" value="F:ABC-type maltose transporter activity"/>
    <property type="evidence" value="ECO:0007669"/>
    <property type="project" value="TreeGrafter"/>
</dbReference>
<dbReference type="Gene3D" id="1.10.3720.10">
    <property type="entry name" value="MetI-like"/>
    <property type="match status" value="1"/>
</dbReference>
<evidence type="ECO:0000259" key="10">
    <source>
        <dbReference type="PROSITE" id="PS50928"/>
    </source>
</evidence>
<feature type="transmembrane region" description="Helical" evidence="9">
    <location>
        <begin position="106"/>
        <end position="129"/>
    </location>
</feature>
<accession>A0A1I6JSQ3</accession>
<comment type="subcellular location">
    <subcellularLocation>
        <location evidence="1 9">Cell membrane</location>
        <topology evidence="1 9">Multi-pass membrane protein</topology>
    </subcellularLocation>
</comment>
<dbReference type="InterPro" id="IPR050901">
    <property type="entry name" value="BP-dep_ABC_trans_perm"/>
</dbReference>
<dbReference type="PANTHER" id="PTHR32243:SF50">
    <property type="entry name" value="MALTOSE_MALTODEXTRIN TRANSPORT SYSTEM PERMEASE PROTEIN MALG"/>
    <property type="match status" value="1"/>
</dbReference>
<evidence type="ECO:0000256" key="4">
    <source>
        <dbReference type="ARBA" id="ARBA00022475"/>
    </source>
</evidence>
<keyword evidence="3 9" id="KW-0813">Transport</keyword>
<proteinExistence type="inferred from homology"/>
<feature type="transmembrane region" description="Helical" evidence="9">
    <location>
        <begin position="243"/>
        <end position="264"/>
    </location>
</feature>
<organism evidence="11 12">
    <name type="scientific">Anaeromicropila populeti</name>
    <dbReference type="NCBI Taxonomy" id="37658"/>
    <lineage>
        <taxon>Bacteria</taxon>
        <taxon>Bacillati</taxon>
        <taxon>Bacillota</taxon>
        <taxon>Clostridia</taxon>
        <taxon>Lachnospirales</taxon>
        <taxon>Lachnospiraceae</taxon>
        <taxon>Anaeromicropila</taxon>
    </lineage>
</organism>
<keyword evidence="8 9" id="KW-0472">Membrane</keyword>
<feature type="transmembrane region" description="Helical" evidence="9">
    <location>
        <begin position="141"/>
        <end position="160"/>
    </location>
</feature>
<dbReference type="SUPFAM" id="SSF161098">
    <property type="entry name" value="MetI-like"/>
    <property type="match status" value="1"/>
</dbReference>
<dbReference type="RefSeq" id="WP_092560450.1">
    <property type="nucleotide sequence ID" value="NZ_FOYZ01000006.1"/>
</dbReference>